<dbReference type="PANTHER" id="PTHR35286">
    <property type="entry name" value="EXPRESSED PROTEIN"/>
    <property type="match status" value="1"/>
</dbReference>
<proteinExistence type="predicted"/>
<feature type="region of interest" description="Disordered" evidence="1">
    <location>
        <begin position="167"/>
        <end position="208"/>
    </location>
</feature>
<name>A0A843WZM0_COLES</name>
<feature type="region of interest" description="Disordered" evidence="1">
    <location>
        <begin position="1"/>
        <end position="20"/>
    </location>
</feature>
<accession>A0A843WZM0</accession>
<gene>
    <name evidence="2" type="ORF">Taro_043834</name>
</gene>
<dbReference type="EMBL" id="NMUH01004824">
    <property type="protein sequence ID" value="MQM10931.1"/>
    <property type="molecule type" value="Genomic_DNA"/>
</dbReference>
<dbReference type="Proteomes" id="UP000652761">
    <property type="component" value="Unassembled WGS sequence"/>
</dbReference>
<reference evidence="2" key="1">
    <citation type="submission" date="2017-07" db="EMBL/GenBank/DDBJ databases">
        <title>Taro Niue Genome Assembly and Annotation.</title>
        <authorList>
            <person name="Atibalentja N."/>
            <person name="Keating K."/>
            <person name="Fields C.J."/>
        </authorList>
    </citation>
    <scope>NUCLEOTIDE SEQUENCE</scope>
    <source>
        <strain evidence="2">Niue_2</strain>
        <tissue evidence="2">Leaf</tissue>
    </source>
</reference>
<feature type="compositionally biased region" description="Acidic residues" evidence="1">
    <location>
        <begin position="57"/>
        <end position="66"/>
    </location>
</feature>
<sequence length="301" mass="32232">MASFNNSKYPGGGGGGGPSFDNFVIQSLMGRLQLGPSYIGTNPLLSQSLDEFLSQDDELRPDDDDERVGSPHGRGRQQSGLAREEARLEKEIIRIIRSGSALDALKPNSGQSMTIGDHSVCVGYHEEPGSEYRIWEWHGHIMLFDEENGYSPEYIYGNYFEGIPASGETKRGSGGGVSGGEDEEAKKENPGGNSGLRDLIGEQKDSASNGGGRLTVLGDVMAECRGFGEGLNLRVACIEGLAEQSRGGSARPRGVAAAALLGDLAFQWCSCRAFDARALHGAGETSCRSRRWFPDPEKAVV</sequence>
<evidence type="ECO:0000313" key="2">
    <source>
        <dbReference type="EMBL" id="MQM10931.1"/>
    </source>
</evidence>
<organism evidence="2 3">
    <name type="scientific">Colocasia esculenta</name>
    <name type="common">Wild taro</name>
    <name type="synonym">Arum esculentum</name>
    <dbReference type="NCBI Taxonomy" id="4460"/>
    <lineage>
        <taxon>Eukaryota</taxon>
        <taxon>Viridiplantae</taxon>
        <taxon>Streptophyta</taxon>
        <taxon>Embryophyta</taxon>
        <taxon>Tracheophyta</taxon>
        <taxon>Spermatophyta</taxon>
        <taxon>Magnoliopsida</taxon>
        <taxon>Liliopsida</taxon>
        <taxon>Araceae</taxon>
        <taxon>Aroideae</taxon>
        <taxon>Colocasieae</taxon>
        <taxon>Colocasia</taxon>
    </lineage>
</organism>
<evidence type="ECO:0000313" key="3">
    <source>
        <dbReference type="Proteomes" id="UP000652761"/>
    </source>
</evidence>
<dbReference type="AlphaFoldDB" id="A0A843WZM0"/>
<protein>
    <submittedName>
        <fullName evidence="2">Uncharacterized protein</fullName>
    </submittedName>
</protein>
<feature type="region of interest" description="Disordered" evidence="1">
    <location>
        <begin position="57"/>
        <end position="83"/>
    </location>
</feature>
<dbReference type="PANTHER" id="PTHR35286:SF1">
    <property type="entry name" value="EXPRESSED PROTEIN"/>
    <property type="match status" value="1"/>
</dbReference>
<keyword evidence="3" id="KW-1185">Reference proteome</keyword>
<comment type="caution">
    <text evidence="2">The sequence shown here is derived from an EMBL/GenBank/DDBJ whole genome shotgun (WGS) entry which is preliminary data.</text>
</comment>
<evidence type="ECO:0000256" key="1">
    <source>
        <dbReference type="SAM" id="MobiDB-lite"/>
    </source>
</evidence>
<dbReference type="OrthoDB" id="1904011at2759"/>